<name>A0A137NWJ1_CONC2</name>
<dbReference type="GO" id="GO:0051410">
    <property type="term" value="P:detoxification of nitrogen compound"/>
    <property type="evidence" value="ECO:0007669"/>
    <property type="project" value="TreeGrafter"/>
</dbReference>
<dbReference type="Gene3D" id="3.60.110.10">
    <property type="entry name" value="Carbon-nitrogen hydrolase"/>
    <property type="match status" value="1"/>
</dbReference>
<evidence type="ECO:0000313" key="4">
    <source>
        <dbReference type="Proteomes" id="UP000070444"/>
    </source>
</evidence>
<dbReference type="Proteomes" id="UP000070444">
    <property type="component" value="Unassembled WGS sequence"/>
</dbReference>
<dbReference type="STRING" id="796925.A0A137NWJ1"/>
<dbReference type="OMA" id="AYPWRYA"/>
<dbReference type="Pfam" id="PF00795">
    <property type="entry name" value="CN_hydrolase"/>
    <property type="match status" value="1"/>
</dbReference>
<sequence>MSNLSNTNHLQSTKLKAAVIQAGSINFDLEATLRKLKKMATEASQNGAKIAVFPEAFLGGYPKGSTFGCSIGIREEEGRHWFEKYYRSAIDVPGPIVDELADLSKALDLYLVVGCVERGGNTLYCTIIFFSPTQGYLGKHRKLMPTAAERLIWGFGDGSTLPVFDTEIGNLGGAICWENYMPLLRTRMYEQNIQLYCAPTVDDRASWAPAMQYIAKEGRCYVLSSVQFSKRKDYPIDYPTNLPSDPESVYIRGGSVIVNPMGEIIAGPCYDSETILYADVDLSSIIRARFDFDPVGHYSRPDVFKLTTDTTPRANDNNGEFNQFKFSKDGKLGKL</sequence>
<dbReference type="PROSITE" id="PS00921">
    <property type="entry name" value="NITRIL_CHT_2"/>
    <property type="match status" value="1"/>
</dbReference>
<dbReference type="InterPro" id="IPR003010">
    <property type="entry name" value="C-N_Hydrolase"/>
</dbReference>
<gene>
    <name evidence="3" type="ORF">CONCODRAFT_80271</name>
</gene>
<comment type="similarity">
    <text evidence="1">Belongs to the carbon-nitrogen hydrolase superfamily. Nitrilase family.</text>
</comment>
<dbReference type="AlphaFoldDB" id="A0A137NWJ1"/>
<evidence type="ECO:0000313" key="3">
    <source>
        <dbReference type="EMBL" id="KXN67142.1"/>
    </source>
</evidence>
<dbReference type="OrthoDB" id="10250282at2759"/>
<dbReference type="GO" id="GO:0000257">
    <property type="term" value="F:nitrilase activity"/>
    <property type="evidence" value="ECO:0007669"/>
    <property type="project" value="TreeGrafter"/>
</dbReference>
<feature type="domain" description="CN hydrolase" evidence="2">
    <location>
        <begin position="15"/>
        <end position="282"/>
    </location>
</feature>
<dbReference type="PANTHER" id="PTHR46044:SF1">
    <property type="entry name" value="CN HYDROLASE DOMAIN-CONTAINING PROTEIN"/>
    <property type="match status" value="1"/>
</dbReference>
<dbReference type="InterPro" id="IPR044149">
    <property type="entry name" value="Nitrilases_CHs"/>
</dbReference>
<keyword evidence="4" id="KW-1185">Reference proteome</keyword>
<evidence type="ECO:0000259" key="2">
    <source>
        <dbReference type="PROSITE" id="PS50263"/>
    </source>
</evidence>
<protein>
    <submittedName>
        <fullName evidence="3">Nitrilase</fullName>
    </submittedName>
</protein>
<evidence type="ECO:0000256" key="1">
    <source>
        <dbReference type="ARBA" id="ARBA00008129"/>
    </source>
</evidence>
<dbReference type="CDD" id="cd07564">
    <property type="entry name" value="nitrilases_CHs"/>
    <property type="match status" value="1"/>
</dbReference>
<dbReference type="PROSITE" id="PS50263">
    <property type="entry name" value="CN_HYDROLASE"/>
    <property type="match status" value="1"/>
</dbReference>
<dbReference type="SUPFAM" id="SSF56317">
    <property type="entry name" value="Carbon-nitrogen hydrolase"/>
    <property type="match status" value="1"/>
</dbReference>
<dbReference type="PANTHER" id="PTHR46044">
    <property type="entry name" value="NITRILASE"/>
    <property type="match status" value="1"/>
</dbReference>
<dbReference type="EMBL" id="KQ964657">
    <property type="protein sequence ID" value="KXN67142.1"/>
    <property type="molecule type" value="Genomic_DNA"/>
</dbReference>
<accession>A0A137NWJ1</accession>
<reference evidence="3 4" key="1">
    <citation type="journal article" date="2015" name="Genome Biol. Evol.">
        <title>Phylogenomic analyses indicate that early fungi evolved digesting cell walls of algal ancestors of land plants.</title>
        <authorList>
            <person name="Chang Y."/>
            <person name="Wang S."/>
            <person name="Sekimoto S."/>
            <person name="Aerts A.L."/>
            <person name="Choi C."/>
            <person name="Clum A."/>
            <person name="LaButti K.M."/>
            <person name="Lindquist E.A."/>
            <person name="Yee Ngan C."/>
            <person name="Ohm R.A."/>
            <person name="Salamov A.A."/>
            <person name="Grigoriev I.V."/>
            <person name="Spatafora J.W."/>
            <person name="Berbee M.L."/>
        </authorList>
    </citation>
    <scope>NUCLEOTIDE SEQUENCE [LARGE SCALE GENOMIC DNA]</scope>
    <source>
        <strain evidence="3 4">NRRL 28638</strain>
    </source>
</reference>
<proteinExistence type="inferred from homology"/>
<dbReference type="GO" id="GO:0018822">
    <property type="term" value="F:nitrile hydratase activity"/>
    <property type="evidence" value="ECO:0007669"/>
    <property type="project" value="TreeGrafter"/>
</dbReference>
<dbReference type="InterPro" id="IPR000132">
    <property type="entry name" value="Nitrilase/CN_hydratase_CS"/>
</dbReference>
<dbReference type="InterPro" id="IPR036526">
    <property type="entry name" value="C-N_Hydrolase_sf"/>
</dbReference>
<organism evidence="3 4">
    <name type="scientific">Conidiobolus coronatus (strain ATCC 28846 / CBS 209.66 / NRRL 28638)</name>
    <name type="common">Delacroixia coronata</name>
    <dbReference type="NCBI Taxonomy" id="796925"/>
    <lineage>
        <taxon>Eukaryota</taxon>
        <taxon>Fungi</taxon>
        <taxon>Fungi incertae sedis</taxon>
        <taxon>Zoopagomycota</taxon>
        <taxon>Entomophthoromycotina</taxon>
        <taxon>Entomophthoromycetes</taxon>
        <taxon>Entomophthorales</taxon>
        <taxon>Ancylistaceae</taxon>
        <taxon>Conidiobolus</taxon>
    </lineage>
</organism>